<keyword evidence="2" id="KW-1185">Reference proteome</keyword>
<dbReference type="Proteomes" id="UP001056634">
    <property type="component" value="Segment"/>
</dbReference>
<dbReference type="EMBL" id="ON529851">
    <property type="protein sequence ID" value="UTC28665.1"/>
    <property type="molecule type" value="Genomic_DNA"/>
</dbReference>
<evidence type="ECO:0000313" key="2">
    <source>
        <dbReference type="Proteomes" id="UP001056634"/>
    </source>
</evidence>
<accession>A0A9E7N428</accession>
<organism evidence="1 2">
    <name type="scientific">Brevundimonas phage vB_BpoS-Marchewka</name>
    <dbReference type="NCBI Taxonomy" id="2948604"/>
    <lineage>
        <taxon>Viruses</taxon>
        <taxon>Duplodnaviria</taxon>
        <taxon>Heunggongvirae</taxon>
        <taxon>Uroviricota</taxon>
        <taxon>Caudoviricetes</taxon>
        <taxon>Jeanschmidtviridae</taxon>
        <taxon>Marchewkavirus</taxon>
        <taxon>Marchewkavirus marchewka</taxon>
    </lineage>
</organism>
<protein>
    <submittedName>
        <fullName evidence="1">Uncharacterized protein</fullName>
    </submittedName>
</protein>
<proteinExistence type="predicted"/>
<gene>
    <name evidence="1" type="ORF">MARCHEWKA_01520</name>
</gene>
<evidence type="ECO:0000313" key="1">
    <source>
        <dbReference type="EMBL" id="UTC28665.1"/>
    </source>
</evidence>
<reference evidence="1" key="1">
    <citation type="submission" date="2022-04" db="EMBL/GenBank/DDBJ databases">
        <authorList>
            <person name="Friedrich I."/>
            <person name="Schneider D."/>
            <person name="Poehlein A."/>
            <person name="Hertel R."/>
            <person name="Daniel R."/>
        </authorList>
    </citation>
    <scope>NUCLEOTIDE SEQUENCE</scope>
</reference>
<sequence>MPDTYPALTPEASAALLNFADKYAKVEGGWKEHLTLLWATGGDTQEADGGLLRAIRNTYGPTWLMEVYAPLWRPHVPAYELARWKDGRLLPPGLAGSVLWSGEDSPPPVGATVRVAVNRIGDAEVTGYFVEEQWLGVIVRKPTGELVHVFGVDLRIPAAD</sequence>
<name>A0A9E7N428_9CAUD</name>